<organism evidence="1 2">
    <name type="scientific">Lutzomyia longipalpis</name>
    <name type="common">Sand fly</name>
    <dbReference type="NCBI Taxonomy" id="7200"/>
    <lineage>
        <taxon>Eukaryota</taxon>
        <taxon>Metazoa</taxon>
        <taxon>Ecdysozoa</taxon>
        <taxon>Arthropoda</taxon>
        <taxon>Hexapoda</taxon>
        <taxon>Insecta</taxon>
        <taxon>Pterygota</taxon>
        <taxon>Neoptera</taxon>
        <taxon>Endopterygota</taxon>
        <taxon>Diptera</taxon>
        <taxon>Nematocera</taxon>
        <taxon>Psychodoidea</taxon>
        <taxon>Psychodidae</taxon>
        <taxon>Lutzomyia</taxon>
        <taxon>Lutzomyia</taxon>
    </lineage>
</organism>
<sequence>MIIYQFTVEILGVIAHHRTHWESRVPFAIQGHGGGKNGWKKLVERKNIFACWEAESGFRKIHFDGESSTRTYVSVHVSDDDRIQHDHRYRLRASFDGLSDALAISYHPPVHPSVDQSRCRDLDSPPKIHPSYHLANFPLASQLPDLPIDAHSFSTLHPLRMNHQCDSLHQIPLTCSFHCAPIHFAMVADWTERDPFDDHTFYLCPDPFHAPTRDLCASVRIHIVHG</sequence>
<protein>
    <submittedName>
        <fullName evidence="1">Uncharacterized protein</fullName>
    </submittedName>
</protein>
<keyword evidence="2" id="KW-1185">Reference proteome</keyword>
<name>A0A1B0GKC4_LUTLO</name>
<dbReference type="EnsemblMetazoa" id="LLOJ008468-RA">
    <property type="protein sequence ID" value="LLOJ008468-PA"/>
    <property type="gene ID" value="LLOJ008468"/>
</dbReference>
<dbReference type="EMBL" id="AJWK01028655">
    <property type="status" value="NOT_ANNOTATED_CDS"/>
    <property type="molecule type" value="Genomic_DNA"/>
</dbReference>
<proteinExistence type="predicted"/>
<dbReference type="AlphaFoldDB" id="A0A1B0GKC4"/>
<dbReference type="VEuPathDB" id="VectorBase:LLOJ008468"/>
<evidence type="ECO:0000313" key="1">
    <source>
        <dbReference type="EnsemblMetazoa" id="LLOJ008468-PA"/>
    </source>
</evidence>
<dbReference type="Proteomes" id="UP000092461">
    <property type="component" value="Unassembled WGS sequence"/>
</dbReference>
<accession>A0A1B0GKC4</accession>
<reference evidence="1" key="1">
    <citation type="submission" date="2020-05" db="UniProtKB">
        <authorList>
            <consortium name="EnsemblMetazoa"/>
        </authorList>
    </citation>
    <scope>IDENTIFICATION</scope>
    <source>
        <strain evidence="1">Jacobina</strain>
    </source>
</reference>
<dbReference type="EMBL" id="AJWK01028656">
    <property type="status" value="NOT_ANNOTATED_CDS"/>
    <property type="molecule type" value="Genomic_DNA"/>
</dbReference>
<evidence type="ECO:0000313" key="2">
    <source>
        <dbReference type="Proteomes" id="UP000092461"/>
    </source>
</evidence>